<dbReference type="AlphaFoldDB" id="A0A3B0S415"/>
<feature type="non-terminal residue" evidence="1">
    <location>
        <position position="1"/>
    </location>
</feature>
<dbReference type="EMBL" id="UOEC01000125">
    <property type="protein sequence ID" value="VAV95118.1"/>
    <property type="molecule type" value="Genomic_DNA"/>
</dbReference>
<evidence type="ECO:0000313" key="1">
    <source>
        <dbReference type="EMBL" id="VAV95118.1"/>
    </source>
</evidence>
<name>A0A3B0S415_9ZZZZ</name>
<gene>
    <name evidence="1" type="ORF">MNBD_ALPHA08-2058</name>
</gene>
<reference evidence="1" key="1">
    <citation type="submission" date="2018-06" db="EMBL/GenBank/DDBJ databases">
        <authorList>
            <person name="Zhirakovskaya E."/>
        </authorList>
    </citation>
    <scope>NUCLEOTIDE SEQUENCE</scope>
</reference>
<proteinExistence type="predicted"/>
<accession>A0A3B0S415</accession>
<protein>
    <submittedName>
        <fullName evidence="1">Uncharacterized protein</fullName>
    </submittedName>
</protein>
<organism evidence="1">
    <name type="scientific">hydrothermal vent metagenome</name>
    <dbReference type="NCBI Taxonomy" id="652676"/>
    <lineage>
        <taxon>unclassified sequences</taxon>
        <taxon>metagenomes</taxon>
        <taxon>ecological metagenomes</taxon>
    </lineage>
</organism>
<sequence>GLGIRGRWWRYNETSSNPGASEIDRLKMETIDIEATQAFVLGKINGLVSGGLRLASYNENNNTVIPSAFGLVAGLELQRNLIGGLSAFGESRFALMYDNKWRDGGILERNIAFTISEAKLGFRYDYPVWNDRVNLFGKASGAVQYWTGVSDDDSESVGLFGAAFELGVNVKL</sequence>